<keyword evidence="2" id="KW-0808">Transferase</keyword>
<dbReference type="PROSITE" id="PS51186">
    <property type="entry name" value="GNAT"/>
    <property type="match status" value="1"/>
</dbReference>
<evidence type="ECO:0000259" key="1">
    <source>
        <dbReference type="PROSITE" id="PS51186"/>
    </source>
</evidence>
<dbReference type="OrthoDB" id="2115692at2759"/>
<evidence type="ECO:0000313" key="2">
    <source>
        <dbReference type="EMBL" id="PYI10463.1"/>
    </source>
</evidence>
<dbReference type="PANTHER" id="PTHR42791:SF2">
    <property type="entry name" value="N-ACETYLTRANSFERASE DOMAIN-CONTAINING PROTEIN"/>
    <property type="match status" value="1"/>
</dbReference>
<dbReference type="EMBL" id="KZ826321">
    <property type="protein sequence ID" value="PYI10463.1"/>
    <property type="molecule type" value="Genomic_DNA"/>
</dbReference>
<dbReference type="CDD" id="cd04301">
    <property type="entry name" value="NAT_SF"/>
    <property type="match status" value="1"/>
</dbReference>
<dbReference type="PANTHER" id="PTHR42791">
    <property type="entry name" value="GNAT FAMILY ACETYLTRANSFERASE"/>
    <property type="match status" value="1"/>
</dbReference>
<feature type="domain" description="N-acetyltransferase" evidence="1">
    <location>
        <begin position="70"/>
        <end position="207"/>
    </location>
</feature>
<protein>
    <submittedName>
        <fullName evidence="2">Acyl-CoA N-acyltransferase</fullName>
    </submittedName>
</protein>
<dbReference type="VEuPathDB" id="FungiDB:BO78DRAFT_426431"/>
<dbReference type="InterPro" id="IPR052523">
    <property type="entry name" value="Trichothecene_AcTrans"/>
</dbReference>
<accession>A0A319FMA0</accession>
<dbReference type="AlphaFoldDB" id="A0A319FMA0"/>
<gene>
    <name evidence="2" type="ORF">BO78DRAFT_426431</name>
</gene>
<reference evidence="2 3" key="1">
    <citation type="submission" date="2018-02" db="EMBL/GenBank/DDBJ databases">
        <title>The genomes of Aspergillus section Nigri reveals drivers in fungal speciation.</title>
        <authorList>
            <consortium name="DOE Joint Genome Institute"/>
            <person name="Vesth T.C."/>
            <person name="Nybo J."/>
            <person name="Theobald S."/>
            <person name="Brandl J."/>
            <person name="Frisvad J.C."/>
            <person name="Nielsen K.F."/>
            <person name="Lyhne E.K."/>
            <person name="Kogle M.E."/>
            <person name="Kuo A."/>
            <person name="Riley R."/>
            <person name="Clum A."/>
            <person name="Nolan M."/>
            <person name="Lipzen A."/>
            <person name="Salamov A."/>
            <person name="Henrissat B."/>
            <person name="Wiebenga A."/>
            <person name="De vries R.P."/>
            <person name="Grigoriev I.V."/>
            <person name="Mortensen U.H."/>
            <person name="Andersen M.R."/>
            <person name="Baker S.E."/>
        </authorList>
    </citation>
    <scope>NUCLEOTIDE SEQUENCE [LARGE SCALE GENOMIC DNA]</scope>
    <source>
        <strain evidence="2 3">CBS 121057</strain>
    </source>
</reference>
<dbReference type="Gene3D" id="3.40.630.30">
    <property type="match status" value="1"/>
</dbReference>
<dbReference type="InterPro" id="IPR016181">
    <property type="entry name" value="Acyl_CoA_acyltransferase"/>
</dbReference>
<evidence type="ECO:0000313" key="3">
    <source>
        <dbReference type="Proteomes" id="UP000248423"/>
    </source>
</evidence>
<dbReference type="SUPFAM" id="SSF55729">
    <property type="entry name" value="Acyl-CoA N-acyltransferases (Nat)"/>
    <property type="match status" value="1"/>
</dbReference>
<proteinExistence type="predicted"/>
<sequence>MLPTAPARASPTFQLDMATPKDVPEIIQLWYDVFSIPAMLELWPDTPGVRWWWESALHQDMLHRPREKYLKVMDASRGRIAAYGKWSLETAQERGPRFPRWHPDMDSCHNDQFFQVLENNRARVVGDGRKNFYFDMLATHPDYRRMGAARLLLEWGCQVADQEGALIYLDATDQGRPIYEGFEFVDRSDAQSQSHLTGLVPMVREPRRVM</sequence>
<keyword evidence="3" id="KW-1185">Reference proteome</keyword>
<dbReference type="InterPro" id="IPR000182">
    <property type="entry name" value="GNAT_dom"/>
</dbReference>
<dbReference type="Proteomes" id="UP000248423">
    <property type="component" value="Unassembled WGS sequence"/>
</dbReference>
<dbReference type="GO" id="GO:0016747">
    <property type="term" value="F:acyltransferase activity, transferring groups other than amino-acyl groups"/>
    <property type="evidence" value="ECO:0007669"/>
    <property type="project" value="InterPro"/>
</dbReference>
<organism evidence="2 3">
    <name type="scientific">Aspergillus sclerotiicarbonarius (strain CBS 121057 / IBT 28362)</name>
    <dbReference type="NCBI Taxonomy" id="1448318"/>
    <lineage>
        <taxon>Eukaryota</taxon>
        <taxon>Fungi</taxon>
        <taxon>Dikarya</taxon>
        <taxon>Ascomycota</taxon>
        <taxon>Pezizomycotina</taxon>
        <taxon>Eurotiomycetes</taxon>
        <taxon>Eurotiomycetidae</taxon>
        <taxon>Eurotiales</taxon>
        <taxon>Aspergillaceae</taxon>
        <taxon>Aspergillus</taxon>
        <taxon>Aspergillus subgen. Circumdati</taxon>
    </lineage>
</organism>
<dbReference type="Pfam" id="PF13673">
    <property type="entry name" value="Acetyltransf_10"/>
    <property type="match status" value="1"/>
</dbReference>
<name>A0A319FMA0_ASPSB</name>
<keyword evidence="2" id="KW-0012">Acyltransferase</keyword>